<reference evidence="3" key="2">
    <citation type="submission" date="2022-10" db="EMBL/GenBank/DDBJ databases">
        <authorList>
            <consortium name="ENA_rothamsted_submissions"/>
            <consortium name="culmorum"/>
            <person name="King R."/>
        </authorList>
    </citation>
    <scope>NUCLEOTIDE SEQUENCE</scope>
</reference>
<accession>A0A9N9X5X8</accession>
<dbReference type="EMBL" id="OU896715">
    <property type="protein sequence ID" value="CAG9825764.1"/>
    <property type="molecule type" value="Genomic_DNA"/>
</dbReference>
<evidence type="ECO:0000313" key="4">
    <source>
        <dbReference type="Proteomes" id="UP001153737"/>
    </source>
</evidence>
<dbReference type="Gene3D" id="3.30.70.1820">
    <property type="entry name" value="L1 transposable element, RRM domain"/>
    <property type="match status" value="1"/>
</dbReference>
<protein>
    <submittedName>
        <fullName evidence="3">Uncharacterized protein</fullName>
    </submittedName>
</protein>
<dbReference type="PANTHER" id="PTHR33480">
    <property type="entry name" value="SET DOMAIN-CONTAINING PROTEIN-RELATED"/>
    <property type="match status" value="1"/>
</dbReference>
<dbReference type="OrthoDB" id="10066972at2759"/>
<feature type="coiled-coil region" evidence="1">
    <location>
        <begin position="589"/>
        <end position="616"/>
    </location>
</feature>
<dbReference type="GO" id="GO:0003677">
    <property type="term" value="F:DNA binding"/>
    <property type="evidence" value="ECO:0007669"/>
    <property type="project" value="InterPro"/>
</dbReference>
<dbReference type="InterPro" id="IPR011010">
    <property type="entry name" value="DNA_brk_join_enz"/>
</dbReference>
<sequence>MSKNNDFLKSSRLKEEVFNIMCPDDISLTAKNYPLVCLYAEALLNKHKRKQIANVLSNKMREMGRLMKALKTIDGGITGLFDALKPENFQSFISTTKIISGSKANDKSFDAPLLAPHMETDLKFVCNSALKNVLENRQLPHIQWTDRQKTKNDIKDLKKLIKGHWCTEISSLALKALKEKHWEKPVQLPSNSDIQIFKTYVNNLAENAYHELRNNLNLIKNYKILTECVLAETLMFNRKRVGEIQYLLIDNYNRTTENVNQESFMDSLTKVEQLISKRFKRVVAGGKGFKPVPILFSKRVQQYVDCILRVRSEFEIVPKSNPYLFANPDSEDRWMSGASVIRKFAQRCSAKEPSLLTSTIFWKHIATTLQLMSMENYEMEQIATFMGHTKKTHMEFYRRQKSLLLLEKGKKKEFKGKSLGDIELDADVYYTTGSENENEGSDDGQHLSERILKKVGKRPRHTGGTTDEVQSKSGPNFDSTADEQDQPPYKENLKKQEQVYTSHIHRRLSNVVQTRRDIQPPKINVLEKLIPRISEANNQVSSSTLDALVGKLAPKIGDMIKNEMDKLIEKFDHKLNNVVTKLTSMEKSIHDNSEEITVINEKLDSLEQNAKMKKLRIIGAAEEQNENLLGKMLKLITEDLGIKCTPEEISDVYRVGEAKNSNSKPRATIIEFVTMLRRNEVFKAKGLLKGKHIFINEDLTHKRYNLQINARKKFGRDVWTRSGRIYAKCGSAVKTINNEADLKD</sequence>
<dbReference type="Proteomes" id="UP001153737">
    <property type="component" value="Chromosome 9"/>
</dbReference>
<organism evidence="3 4">
    <name type="scientific">Phaedon cochleariae</name>
    <name type="common">Mustard beetle</name>
    <dbReference type="NCBI Taxonomy" id="80249"/>
    <lineage>
        <taxon>Eukaryota</taxon>
        <taxon>Metazoa</taxon>
        <taxon>Ecdysozoa</taxon>
        <taxon>Arthropoda</taxon>
        <taxon>Hexapoda</taxon>
        <taxon>Insecta</taxon>
        <taxon>Pterygota</taxon>
        <taxon>Neoptera</taxon>
        <taxon>Endopterygota</taxon>
        <taxon>Coleoptera</taxon>
        <taxon>Polyphaga</taxon>
        <taxon>Cucujiformia</taxon>
        <taxon>Chrysomeloidea</taxon>
        <taxon>Chrysomelidae</taxon>
        <taxon>Chrysomelinae</taxon>
        <taxon>Chrysomelini</taxon>
        <taxon>Phaedon</taxon>
    </lineage>
</organism>
<dbReference type="AlphaFoldDB" id="A0A9N9X5X8"/>
<keyword evidence="1" id="KW-0175">Coiled coil</keyword>
<name>A0A9N9X5X8_PHACE</name>
<reference evidence="3" key="1">
    <citation type="submission" date="2022-01" db="EMBL/GenBank/DDBJ databases">
        <authorList>
            <person name="King R."/>
        </authorList>
    </citation>
    <scope>NUCLEOTIDE SEQUENCE</scope>
</reference>
<dbReference type="SUPFAM" id="SSF56349">
    <property type="entry name" value="DNA breaking-rejoining enzymes"/>
    <property type="match status" value="1"/>
</dbReference>
<feature type="region of interest" description="Disordered" evidence="2">
    <location>
        <begin position="454"/>
        <end position="488"/>
    </location>
</feature>
<gene>
    <name evidence="3" type="ORF">PHAECO_LOCUS12498</name>
</gene>
<proteinExistence type="predicted"/>
<feature type="compositionally biased region" description="Polar residues" evidence="2">
    <location>
        <begin position="463"/>
        <end position="479"/>
    </location>
</feature>
<keyword evidence="4" id="KW-1185">Reference proteome</keyword>
<evidence type="ECO:0000256" key="2">
    <source>
        <dbReference type="SAM" id="MobiDB-lite"/>
    </source>
</evidence>
<evidence type="ECO:0000313" key="3">
    <source>
        <dbReference type="EMBL" id="CAG9825764.1"/>
    </source>
</evidence>
<evidence type="ECO:0000256" key="1">
    <source>
        <dbReference type="SAM" id="Coils"/>
    </source>
</evidence>
<dbReference type="PANTHER" id="PTHR33480:SF1">
    <property type="entry name" value="TYR RECOMBINASE DOMAIN-CONTAINING PROTEIN"/>
    <property type="match status" value="1"/>
</dbReference>